<evidence type="ECO:0008006" key="4">
    <source>
        <dbReference type="Google" id="ProtNLM"/>
    </source>
</evidence>
<proteinExistence type="predicted"/>
<dbReference type="AlphaFoldDB" id="A0A3D8SXH1"/>
<sequence>MGNTKVQGITLYRSTNLRTKLRQERLARHYVKCRKAVRAQRQKTRDYITTLENRVEELKKSKNQTTLEQATRETEALESEIRLLVLQLSSSSQNIADFPQNIRNIIAGETLEEPVKGDMVKNDVS</sequence>
<comment type="caution">
    <text evidence="2">The sequence shown here is derived from an EMBL/GenBank/DDBJ whole genome shotgun (WGS) entry which is preliminary data.</text>
</comment>
<evidence type="ECO:0000313" key="3">
    <source>
        <dbReference type="Proteomes" id="UP000256328"/>
    </source>
</evidence>
<feature type="coiled-coil region" evidence="1">
    <location>
        <begin position="41"/>
        <end position="87"/>
    </location>
</feature>
<evidence type="ECO:0000313" key="2">
    <source>
        <dbReference type="EMBL" id="RDW90974.1"/>
    </source>
</evidence>
<gene>
    <name evidence="2" type="ORF">BP5796_02139</name>
</gene>
<keyword evidence="3" id="KW-1185">Reference proteome</keyword>
<organism evidence="2 3">
    <name type="scientific">Coleophoma crateriformis</name>
    <dbReference type="NCBI Taxonomy" id="565419"/>
    <lineage>
        <taxon>Eukaryota</taxon>
        <taxon>Fungi</taxon>
        <taxon>Dikarya</taxon>
        <taxon>Ascomycota</taxon>
        <taxon>Pezizomycotina</taxon>
        <taxon>Leotiomycetes</taxon>
        <taxon>Helotiales</taxon>
        <taxon>Dermateaceae</taxon>
        <taxon>Coleophoma</taxon>
    </lineage>
</organism>
<keyword evidence="1" id="KW-0175">Coiled coil</keyword>
<dbReference type="Proteomes" id="UP000256328">
    <property type="component" value="Unassembled WGS sequence"/>
</dbReference>
<protein>
    <recommendedName>
        <fullName evidence="4">BZIP domain-containing protein</fullName>
    </recommendedName>
</protein>
<accession>A0A3D8SXH1</accession>
<dbReference type="OrthoDB" id="10369735at2759"/>
<dbReference type="EMBL" id="PDLN01000003">
    <property type="protein sequence ID" value="RDW90974.1"/>
    <property type="molecule type" value="Genomic_DNA"/>
</dbReference>
<name>A0A3D8SXH1_9HELO</name>
<reference evidence="2 3" key="1">
    <citation type="journal article" date="2018" name="IMA Fungus">
        <title>IMA Genome-F 9: Draft genome sequence of Annulohypoxylon stygium, Aspergillus mulundensis, Berkeleyomyces basicola (syn. Thielaviopsis basicola), Ceratocystis smalleyi, two Cercospora beticola strains, Coleophoma cylindrospora, Fusarium fracticaudum, Phialophora cf. hyalina, and Morchella septimelata.</title>
        <authorList>
            <person name="Wingfield B.D."/>
            <person name="Bills G.F."/>
            <person name="Dong Y."/>
            <person name="Huang W."/>
            <person name="Nel W.J."/>
            <person name="Swalarsk-Parry B.S."/>
            <person name="Vaghefi N."/>
            <person name="Wilken P.M."/>
            <person name="An Z."/>
            <person name="de Beer Z.W."/>
            <person name="De Vos L."/>
            <person name="Chen L."/>
            <person name="Duong T.A."/>
            <person name="Gao Y."/>
            <person name="Hammerbacher A."/>
            <person name="Kikkert J.R."/>
            <person name="Li Y."/>
            <person name="Li H."/>
            <person name="Li K."/>
            <person name="Li Q."/>
            <person name="Liu X."/>
            <person name="Ma X."/>
            <person name="Naidoo K."/>
            <person name="Pethybridge S.J."/>
            <person name="Sun J."/>
            <person name="Steenkamp E.T."/>
            <person name="van der Nest M.A."/>
            <person name="van Wyk S."/>
            <person name="Wingfield M.J."/>
            <person name="Xiong C."/>
            <person name="Yue Q."/>
            <person name="Zhang X."/>
        </authorList>
    </citation>
    <scope>NUCLEOTIDE SEQUENCE [LARGE SCALE GENOMIC DNA]</scope>
    <source>
        <strain evidence="2 3">BP5796</strain>
    </source>
</reference>
<evidence type="ECO:0000256" key="1">
    <source>
        <dbReference type="SAM" id="Coils"/>
    </source>
</evidence>